<accession>A0A0U1CZB8</accession>
<evidence type="ECO:0000313" key="2">
    <source>
        <dbReference type="Proteomes" id="UP000182227"/>
    </source>
</evidence>
<sequence length="160" mass="17906">MMRSGKCAVLLRTLRDREIPTMVLHGESDGIVPFDCAVELADEADATLYRIPGAYHSWLINDPWRGADAVRQLLDRELGAALRCEATAAGMDDWRDAQAWEETLIEPDAWIRRLSNGTKTIGAGRRHLAPVEMELIRRASKEVARIATARSARRRVARTA</sequence>
<dbReference type="InterPro" id="IPR029058">
    <property type="entry name" value="AB_hydrolase_fold"/>
</dbReference>
<dbReference type="AlphaFoldDB" id="A0A0U1CZB8"/>
<name>A0A0U1CZB8_9MYCO</name>
<organism evidence="1 2">
    <name type="scientific">Mycolicibacterium conceptionense</name>
    <dbReference type="NCBI Taxonomy" id="451644"/>
    <lineage>
        <taxon>Bacteria</taxon>
        <taxon>Bacillati</taxon>
        <taxon>Actinomycetota</taxon>
        <taxon>Actinomycetes</taxon>
        <taxon>Mycobacteriales</taxon>
        <taxon>Mycobacteriaceae</taxon>
        <taxon>Mycolicibacterium</taxon>
    </lineage>
</organism>
<dbReference type="EMBL" id="CTEF01000001">
    <property type="protein sequence ID" value="CQD05204.1"/>
    <property type="molecule type" value="Genomic_DNA"/>
</dbReference>
<evidence type="ECO:0000313" key="1">
    <source>
        <dbReference type="EMBL" id="CQD05204.1"/>
    </source>
</evidence>
<reference evidence="1 2" key="1">
    <citation type="submission" date="2015-03" db="EMBL/GenBank/DDBJ databases">
        <authorList>
            <person name="Murphy D."/>
        </authorList>
    </citation>
    <scope>NUCLEOTIDE SEQUENCE [LARGE SCALE GENOMIC DNA]</scope>
    <source>
        <strain evidence="1 2">D16</strain>
    </source>
</reference>
<gene>
    <name evidence="1" type="ORF">BN970_00925</name>
</gene>
<dbReference type="Gene3D" id="3.40.50.1820">
    <property type="entry name" value="alpha/beta hydrolase"/>
    <property type="match status" value="1"/>
</dbReference>
<proteinExistence type="predicted"/>
<dbReference type="SUPFAM" id="SSF53474">
    <property type="entry name" value="alpha/beta-Hydrolases"/>
    <property type="match status" value="1"/>
</dbReference>
<protein>
    <submittedName>
        <fullName evidence="1">Gp61 protein</fullName>
    </submittedName>
</protein>
<dbReference type="Proteomes" id="UP000182227">
    <property type="component" value="Unassembled WGS sequence"/>
</dbReference>